<organism evidence="1 2">
    <name type="scientific">Eumeta variegata</name>
    <name type="common">Bagworm moth</name>
    <name type="synonym">Eumeta japonica</name>
    <dbReference type="NCBI Taxonomy" id="151549"/>
    <lineage>
        <taxon>Eukaryota</taxon>
        <taxon>Metazoa</taxon>
        <taxon>Ecdysozoa</taxon>
        <taxon>Arthropoda</taxon>
        <taxon>Hexapoda</taxon>
        <taxon>Insecta</taxon>
        <taxon>Pterygota</taxon>
        <taxon>Neoptera</taxon>
        <taxon>Endopterygota</taxon>
        <taxon>Lepidoptera</taxon>
        <taxon>Glossata</taxon>
        <taxon>Ditrysia</taxon>
        <taxon>Tineoidea</taxon>
        <taxon>Psychidae</taxon>
        <taxon>Oiketicinae</taxon>
        <taxon>Eumeta</taxon>
    </lineage>
</organism>
<dbReference type="AlphaFoldDB" id="A0A4C1V6H5"/>
<name>A0A4C1V6H5_EUMVA</name>
<dbReference type="Proteomes" id="UP000299102">
    <property type="component" value="Unassembled WGS sequence"/>
</dbReference>
<dbReference type="EMBL" id="BGZK01000280">
    <property type="protein sequence ID" value="GBP33872.1"/>
    <property type="molecule type" value="Genomic_DNA"/>
</dbReference>
<comment type="caution">
    <text evidence="1">The sequence shown here is derived from an EMBL/GenBank/DDBJ whole genome shotgun (WGS) entry which is preliminary data.</text>
</comment>
<evidence type="ECO:0000313" key="1">
    <source>
        <dbReference type="EMBL" id="GBP33872.1"/>
    </source>
</evidence>
<evidence type="ECO:0000313" key="2">
    <source>
        <dbReference type="Proteomes" id="UP000299102"/>
    </source>
</evidence>
<sequence>MPGVAAPEGQRLCEYPEKYRMKLEPDENTVSRWTQHRALFLQHMLSSHMYTNSSIHQPWNMVGRISDKIIDDALIKCARELQIQDKVLQMYQAETC</sequence>
<accession>A0A4C1V6H5</accession>
<dbReference type="OrthoDB" id="8193942at2759"/>
<keyword evidence="2" id="KW-1185">Reference proteome</keyword>
<protein>
    <submittedName>
        <fullName evidence="1">Uncharacterized protein</fullName>
    </submittedName>
</protein>
<gene>
    <name evidence="1" type="ORF">EVAR_20983_1</name>
</gene>
<reference evidence="1 2" key="1">
    <citation type="journal article" date="2019" name="Commun. Biol.">
        <title>The bagworm genome reveals a unique fibroin gene that provides high tensile strength.</title>
        <authorList>
            <person name="Kono N."/>
            <person name="Nakamura H."/>
            <person name="Ohtoshi R."/>
            <person name="Tomita M."/>
            <person name="Numata K."/>
            <person name="Arakawa K."/>
        </authorList>
    </citation>
    <scope>NUCLEOTIDE SEQUENCE [LARGE SCALE GENOMIC DNA]</scope>
</reference>
<proteinExistence type="predicted"/>